<protein>
    <submittedName>
        <fullName evidence="9">Cytochrome P450</fullName>
    </submittedName>
</protein>
<dbReference type="InterPro" id="IPR050121">
    <property type="entry name" value="Cytochrome_P450_monoxygenase"/>
</dbReference>
<evidence type="ECO:0000256" key="5">
    <source>
        <dbReference type="ARBA" id="ARBA00023004"/>
    </source>
</evidence>
<dbReference type="PRINTS" id="PR00463">
    <property type="entry name" value="EP450I"/>
</dbReference>
<dbReference type="InterPro" id="IPR002401">
    <property type="entry name" value="Cyt_P450_E_grp-I"/>
</dbReference>
<dbReference type="GO" id="GO:0004497">
    <property type="term" value="F:monooxygenase activity"/>
    <property type="evidence" value="ECO:0007669"/>
    <property type="project" value="UniProtKB-KW"/>
</dbReference>
<dbReference type="PROSITE" id="PS00086">
    <property type="entry name" value="CYTOCHROME_P450"/>
    <property type="match status" value="1"/>
</dbReference>
<dbReference type="EMBL" id="KE145352">
    <property type="protein sequence ID" value="EPE36686.1"/>
    <property type="molecule type" value="Genomic_DNA"/>
</dbReference>
<keyword evidence="8" id="KW-0472">Membrane</keyword>
<dbReference type="GO" id="GO:0005506">
    <property type="term" value="F:iron ion binding"/>
    <property type="evidence" value="ECO:0007669"/>
    <property type="project" value="InterPro"/>
</dbReference>
<organism evidence="9 10">
    <name type="scientific">Glarea lozoyensis (strain ATCC 20868 / MF5171)</name>
    <dbReference type="NCBI Taxonomy" id="1116229"/>
    <lineage>
        <taxon>Eukaryota</taxon>
        <taxon>Fungi</taxon>
        <taxon>Dikarya</taxon>
        <taxon>Ascomycota</taxon>
        <taxon>Pezizomycotina</taxon>
        <taxon>Leotiomycetes</taxon>
        <taxon>Helotiales</taxon>
        <taxon>Helotiaceae</taxon>
        <taxon>Glarea</taxon>
    </lineage>
</organism>
<dbReference type="KEGG" id="glz:GLAREA_08849"/>
<keyword evidence="8" id="KW-1133">Transmembrane helix</keyword>
<dbReference type="Pfam" id="PF00067">
    <property type="entry name" value="p450"/>
    <property type="match status" value="2"/>
</dbReference>
<feature type="binding site" description="axial binding residue" evidence="6">
    <location>
        <position position="420"/>
    </location>
    <ligand>
        <name>heme</name>
        <dbReference type="ChEBI" id="CHEBI:30413"/>
    </ligand>
    <ligandPart>
        <name>Fe</name>
        <dbReference type="ChEBI" id="CHEBI:18248"/>
    </ligandPart>
</feature>
<keyword evidence="7" id="KW-0503">Monooxygenase</keyword>
<evidence type="ECO:0000256" key="6">
    <source>
        <dbReference type="PIRSR" id="PIRSR602401-1"/>
    </source>
</evidence>
<keyword evidence="4 6" id="KW-0479">Metal-binding</keyword>
<keyword evidence="7" id="KW-0560">Oxidoreductase</keyword>
<evidence type="ECO:0000256" key="8">
    <source>
        <dbReference type="SAM" id="Phobius"/>
    </source>
</evidence>
<dbReference type="InterPro" id="IPR001128">
    <property type="entry name" value="Cyt_P450"/>
</dbReference>
<comment type="similarity">
    <text evidence="2 7">Belongs to the cytochrome P450 family.</text>
</comment>
<keyword evidence="5 6" id="KW-0408">Iron</keyword>
<dbReference type="AlphaFoldDB" id="S3DXN2"/>
<dbReference type="HOGENOM" id="CLU_001570_14_11_1"/>
<dbReference type="OrthoDB" id="1470350at2759"/>
<gene>
    <name evidence="9" type="ORF">GLAREA_08849</name>
</gene>
<evidence type="ECO:0000313" key="10">
    <source>
        <dbReference type="Proteomes" id="UP000016922"/>
    </source>
</evidence>
<dbReference type="CDD" id="cd11058">
    <property type="entry name" value="CYP60B-like"/>
    <property type="match status" value="1"/>
</dbReference>
<evidence type="ECO:0000256" key="1">
    <source>
        <dbReference type="ARBA" id="ARBA00001971"/>
    </source>
</evidence>
<dbReference type="Gene3D" id="1.10.630.10">
    <property type="entry name" value="Cytochrome P450"/>
    <property type="match status" value="2"/>
</dbReference>
<dbReference type="InterPro" id="IPR036396">
    <property type="entry name" value="Cyt_P450_sf"/>
</dbReference>
<dbReference type="SUPFAM" id="SSF48264">
    <property type="entry name" value="Cytochrome P450"/>
    <property type="match status" value="1"/>
</dbReference>
<dbReference type="PANTHER" id="PTHR24305:SF210">
    <property type="entry name" value="CYTOCHROME P450 MONOOXYGENASE ASQL-RELATED"/>
    <property type="match status" value="1"/>
</dbReference>
<dbReference type="eggNOG" id="KOG0158">
    <property type="taxonomic scope" value="Eukaryota"/>
</dbReference>
<dbReference type="GO" id="GO:0016705">
    <property type="term" value="F:oxidoreductase activity, acting on paired donors, with incorporation or reduction of molecular oxygen"/>
    <property type="evidence" value="ECO:0007669"/>
    <property type="project" value="InterPro"/>
</dbReference>
<dbReference type="PANTHER" id="PTHR24305">
    <property type="entry name" value="CYTOCHROME P450"/>
    <property type="match status" value="1"/>
</dbReference>
<proteinExistence type="inferred from homology"/>
<accession>S3DXN2</accession>
<dbReference type="GO" id="GO:0020037">
    <property type="term" value="F:heme binding"/>
    <property type="evidence" value="ECO:0007669"/>
    <property type="project" value="InterPro"/>
</dbReference>
<dbReference type="Proteomes" id="UP000016922">
    <property type="component" value="Unassembled WGS sequence"/>
</dbReference>
<evidence type="ECO:0000256" key="7">
    <source>
        <dbReference type="RuleBase" id="RU000461"/>
    </source>
</evidence>
<name>S3DXN2_GLAL2</name>
<evidence type="ECO:0000256" key="2">
    <source>
        <dbReference type="ARBA" id="ARBA00010617"/>
    </source>
</evidence>
<dbReference type="RefSeq" id="XP_008076001.1">
    <property type="nucleotide sequence ID" value="XM_008077810.1"/>
</dbReference>
<keyword evidence="3 6" id="KW-0349">Heme</keyword>
<evidence type="ECO:0000256" key="4">
    <source>
        <dbReference type="ARBA" id="ARBA00022723"/>
    </source>
</evidence>
<keyword evidence="8" id="KW-0812">Transmembrane</keyword>
<sequence>MVFIHESLTPVAVAVGGLIASITYIILLSIYRLTLHPLSKYPAPLLWKISHLPKEYHLFKGTLTYRTAELHEKYGPVVRLAPNTLTYILEDAWTDIYGRPAPRNTQLIKDDAQFVPLGDSAPGLLMEPDDNEHARIRRNLNPGFSDKAVRDQEPIVKKYVDLLMQRFRENCHKPVNAVMWFNSTTFDIVGDLTFGESFDCLETSKLHFFVVTILTALKSILFMGILKGYGLHKILFAMTPKSVQQKLEDHLGVTANRLKTRMESKSSRQDFLTLTMKQLNQPNGVSIEELHATTGTLIFAGAETTATLLSGCIYFLAANPPHLPCPRRRDPQHLHLGIRNRHGIPPASFNRVTPPSGCSIAGSYIPGNTVVAVNQWSANHSTLNFARPYEFLPQRWLGDAEFEGDKRKAMQPFSVGPRGCLGKSLAYAEMRLILARFVWNFNVELGEGMEGWAEKQKVWLVYDKPELLVKLTPVKR</sequence>
<keyword evidence="10" id="KW-1185">Reference proteome</keyword>
<evidence type="ECO:0000313" key="9">
    <source>
        <dbReference type="EMBL" id="EPE36686.1"/>
    </source>
</evidence>
<evidence type="ECO:0000256" key="3">
    <source>
        <dbReference type="ARBA" id="ARBA00022617"/>
    </source>
</evidence>
<dbReference type="GeneID" id="19467897"/>
<dbReference type="STRING" id="1116229.S3DXN2"/>
<feature type="transmembrane region" description="Helical" evidence="8">
    <location>
        <begin position="12"/>
        <end position="31"/>
    </location>
</feature>
<dbReference type="InterPro" id="IPR017972">
    <property type="entry name" value="Cyt_P450_CS"/>
</dbReference>
<reference evidence="9 10" key="1">
    <citation type="journal article" date="2013" name="BMC Genomics">
        <title>Genomics-driven discovery of the pneumocandin biosynthetic gene cluster in the fungus Glarea lozoyensis.</title>
        <authorList>
            <person name="Chen L."/>
            <person name="Yue Q."/>
            <person name="Zhang X."/>
            <person name="Xiang M."/>
            <person name="Wang C."/>
            <person name="Li S."/>
            <person name="Che Y."/>
            <person name="Ortiz-Lopez F.J."/>
            <person name="Bills G.F."/>
            <person name="Liu X."/>
            <person name="An Z."/>
        </authorList>
    </citation>
    <scope>NUCLEOTIDE SEQUENCE [LARGE SCALE GENOMIC DNA]</scope>
    <source>
        <strain evidence="10">ATCC 20868 / MF5171</strain>
    </source>
</reference>
<dbReference type="PRINTS" id="PR00385">
    <property type="entry name" value="P450"/>
</dbReference>
<comment type="cofactor">
    <cofactor evidence="1 6">
        <name>heme</name>
        <dbReference type="ChEBI" id="CHEBI:30413"/>
    </cofactor>
</comment>